<dbReference type="SUPFAM" id="SSF54928">
    <property type="entry name" value="RNA-binding domain, RBD"/>
    <property type="match status" value="1"/>
</dbReference>
<dbReference type="InterPro" id="IPR012677">
    <property type="entry name" value="Nucleotide-bd_a/b_plait_sf"/>
</dbReference>
<name>A0ABU6X151_9FABA</name>
<proteinExistence type="predicted"/>
<dbReference type="Gene3D" id="3.30.70.330">
    <property type="match status" value="1"/>
</dbReference>
<evidence type="ECO:0000313" key="2">
    <source>
        <dbReference type="EMBL" id="MED6191481.1"/>
    </source>
</evidence>
<organism evidence="2 3">
    <name type="scientific">Stylosanthes scabra</name>
    <dbReference type="NCBI Taxonomy" id="79078"/>
    <lineage>
        <taxon>Eukaryota</taxon>
        <taxon>Viridiplantae</taxon>
        <taxon>Streptophyta</taxon>
        <taxon>Embryophyta</taxon>
        <taxon>Tracheophyta</taxon>
        <taxon>Spermatophyta</taxon>
        <taxon>Magnoliopsida</taxon>
        <taxon>eudicotyledons</taxon>
        <taxon>Gunneridae</taxon>
        <taxon>Pentapetalae</taxon>
        <taxon>rosids</taxon>
        <taxon>fabids</taxon>
        <taxon>Fabales</taxon>
        <taxon>Fabaceae</taxon>
        <taxon>Papilionoideae</taxon>
        <taxon>50 kb inversion clade</taxon>
        <taxon>dalbergioids sensu lato</taxon>
        <taxon>Dalbergieae</taxon>
        <taxon>Pterocarpus clade</taxon>
        <taxon>Stylosanthes</taxon>
    </lineage>
</organism>
<reference evidence="2 3" key="1">
    <citation type="journal article" date="2023" name="Plants (Basel)">
        <title>Bridging the Gap: Combining Genomics and Transcriptomics Approaches to Understand Stylosanthes scabra, an Orphan Legume from the Brazilian Caatinga.</title>
        <authorList>
            <person name="Ferreira-Neto J.R.C."/>
            <person name="da Silva M.D."/>
            <person name="Binneck E."/>
            <person name="de Melo N.F."/>
            <person name="da Silva R.H."/>
            <person name="de Melo A.L.T.M."/>
            <person name="Pandolfi V."/>
            <person name="Bustamante F.O."/>
            <person name="Brasileiro-Vidal A.C."/>
            <person name="Benko-Iseppon A.M."/>
        </authorList>
    </citation>
    <scope>NUCLEOTIDE SEQUENCE [LARGE SCALE GENOMIC DNA]</scope>
    <source>
        <tissue evidence="2">Leaves</tissue>
    </source>
</reference>
<evidence type="ECO:0000313" key="3">
    <source>
        <dbReference type="Proteomes" id="UP001341840"/>
    </source>
</evidence>
<dbReference type="Proteomes" id="UP001341840">
    <property type="component" value="Unassembled WGS sequence"/>
</dbReference>
<evidence type="ECO:0000256" key="1">
    <source>
        <dbReference type="SAM" id="MobiDB-lite"/>
    </source>
</evidence>
<keyword evidence="3" id="KW-1185">Reference proteome</keyword>
<gene>
    <name evidence="2" type="ORF">PIB30_000581</name>
</gene>
<comment type="caution">
    <text evidence="2">The sequence shown here is derived from an EMBL/GenBank/DDBJ whole genome shotgun (WGS) entry which is preliminary data.</text>
</comment>
<sequence>MGSSDRCKVVDVCISRKPQKINPYCFGFVRFGFRNHAIRAIDCISGIFLDGRKMFVSKAKYGRGSGNTNENSKISQDHEKKKQYTTRNVINKGAQQGRSFKNALLGVNMEDKNEA</sequence>
<accession>A0ABU6X151</accession>
<dbReference type="InterPro" id="IPR035979">
    <property type="entry name" value="RBD_domain_sf"/>
</dbReference>
<feature type="region of interest" description="Disordered" evidence="1">
    <location>
        <begin position="60"/>
        <end position="83"/>
    </location>
</feature>
<dbReference type="EMBL" id="JASCZI010211450">
    <property type="protein sequence ID" value="MED6191481.1"/>
    <property type="molecule type" value="Genomic_DNA"/>
</dbReference>
<evidence type="ECO:0008006" key="4">
    <source>
        <dbReference type="Google" id="ProtNLM"/>
    </source>
</evidence>
<protein>
    <recommendedName>
        <fullName evidence="4">RRM domain-containing protein</fullName>
    </recommendedName>
</protein>